<dbReference type="PROSITE" id="PS00132">
    <property type="entry name" value="CARBOXYPEPT_ZN_1"/>
    <property type="match status" value="1"/>
</dbReference>
<dbReference type="Pfam" id="PF00246">
    <property type="entry name" value="Peptidase_M14"/>
    <property type="match status" value="1"/>
</dbReference>
<feature type="domain" description="Peptidase M14" evidence="9">
    <location>
        <begin position="39"/>
        <end position="336"/>
    </location>
</feature>
<keyword evidence="7" id="KW-0482">Metalloprotease</keyword>
<dbReference type="PRINTS" id="PR00765">
    <property type="entry name" value="CRBOXYPTASEA"/>
</dbReference>
<dbReference type="Proteomes" id="UP000579281">
    <property type="component" value="Unassembled WGS sequence"/>
</dbReference>
<dbReference type="EC" id="3.4.19.11" evidence="10"/>
<dbReference type="InterPro" id="IPR000834">
    <property type="entry name" value="Peptidase_M14"/>
</dbReference>
<dbReference type="Gene3D" id="3.40.630.10">
    <property type="entry name" value="Zn peptidases"/>
    <property type="match status" value="1"/>
</dbReference>
<evidence type="ECO:0000256" key="2">
    <source>
        <dbReference type="ARBA" id="ARBA00005988"/>
    </source>
</evidence>
<evidence type="ECO:0000313" key="11">
    <source>
        <dbReference type="Proteomes" id="UP000579281"/>
    </source>
</evidence>
<comment type="caution">
    <text evidence="8">Lacks conserved residue(s) required for the propagation of feature annotation.</text>
</comment>
<sequence length="336" mass="38796">MKRWIAFSIVISLLFLEGCTVYKITQKKAYKNEIVHAELNYDYQQLKEDLFKLQESYPGKLQVDTIGTSIEGRELYVARMGTGPKKLVVIGGVHAREWMTTYLLMSLIELYLKHDQEGKKLKGYPVRQLLETVSVSFIPMVNPDGVDLVLNGIGDRDRKLLIRMNEGEENFSRWKANIAGVDLNRQFPADWEATDSKEAPSFENYKGMRPLDQPESEAIARFTLGEQPEMTIAYHLSGSVIFWYYNQKDEHYKRDLKIGKKVGRITGYKLIEEEDSDDIAAGYKDWFVKVFERSGYTIEIGEQRYDQIDVDAIDRFIGENQAVIPYLMKVISKAKK</sequence>
<dbReference type="SMART" id="SM00631">
    <property type="entry name" value="Zn_pept"/>
    <property type="match status" value="1"/>
</dbReference>
<reference evidence="10 11" key="1">
    <citation type="submission" date="2020-08" db="EMBL/GenBank/DDBJ databases">
        <title>Genomic Encyclopedia of Type Strains, Phase IV (KMG-IV): sequencing the most valuable type-strain genomes for metagenomic binning, comparative biology and taxonomic classification.</title>
        <authorList>
            <person name="Goeker M."/>
        </authorList>
    </citation>
    <scope>NUCLEOTIDE SEQUENCE [LARGE SCALE GENOMIC DNA]</scope>
    <source>
        <strain evidence="10 11">DSM 103526</strain>
    </source>
</reference>
<dbReference type="GO" id="GO:0005615">
    <property type="term" value="C:extracellular space"/>
    <property type="evidence" value="ECO:0007669"/>
    <property type="project" value="TreeGrafter"/>
</dbReference>
<keyword evidence="11" id="KW-1185">Reference proteome</keyword>
<accession>A0A841KYX2</accession>
<evidence type="ECO:0000256" key="7">
    <source>
        <dbReference type="ARBA" id="ARBA00023049"/>
    </source>
</evidence>
<keyword evidence="6" id="KW-0862">Zinc</keyword>
<evidence type="ECO:0000256" key="4">
    <source>
        <dbReference type="ARBA" id="ARBA00022723"/>
    </source>
</evidence>
<evidence type="ECO:0000256" key="5">
    <source>
        <dbReference type="ARBA" id="ARBA00022801"/>
    </source>
</evidence>
<dbReference type="PROSITE" id="PS52035">
    <property type="entry name" value="PEPTIDASE_M14"/>
    <property type="match status" value="1"/>
</dbReference>
<dbReference type="RefSeq" id="WP_184313371.1">
    <property type="nucleotide sequence ID" value="NZ_JACHEN010000045.1"/>
</dbReference>
<evidence type="ECO:0000256" key="1">
    <source>
        <dbReference type="ARBA" id="ARBA00001947"/>
    </source>
</evidence>
<evidence type="ECO:0000259" key="9">
    <source>
        <dbReference type="PROSITE" id="PS52035"/>
    </source>
</evidence>
<organism evidence="10 11">
    <name type="scientific">Anaerosolibacter carboniphilus</name>
    <dbReference type="NCBI Taxonomy" id="1417629"/>
    <lineage>
        <taxon>Bacteria</taxon>
        <taxon>Bacillati</taxon>
        <taxon>Bacillota</taxon>
        <taxon>Clostridia</taxon>
        <taxon>Peptostreptococcales</taxon>
        <taxon>Thermotaleaceae</taxon>
        <taxon>Anaerosolibacter</taxon>
    </lineage>
</organism>
<proteinExistence type="inferred from homology"/>
<dbReference type="GO" id="GO:0008270">
    <property type="term" value="F:zinc ion binding"/>
    <property type="evidence" value="ECO:0007669"/>
    <property type="project" value="InterPro"/>
</dbReference>
<dbReference type="AlphaFoldDB" id="A0A841KYX2"/>
<dbReference type="EMBL" id="JACHEN010000045">
    <property type="protein sequence ID" value="MBB6218681.1"/>
    <property type="molecule type" value="Genomic_DNA"/>
</dbReference>
<evidence type="ECO:0000256" key="8">
    <source>
        <dbReference type="PROSITE-ProRule" id="PRU01379"/>
    </source>
</evidence>
<name>A0A841KYX2_9FIRM</name>
<evidence type="ECO:0000313" key="10">
    <source>
        <dbReference type="EMBL" id="MBB6218681.1"/>
    </source>
</evidence>
<comment type="caution">
    <text evidence="10">The sequence shown here is derived from an EMBL/GenBank/DDBJ whole genome shotgun (WGS) entry which is preliminary data.</text>
</comment>
<dbReference type="GO" id="GO:0006508">
    <property type="term" value="P:proteolysis"/>
    <property type="evidence" value="ECO:0007669"/>
    <property type="project" value="UniProtKB-KW"/>
</dbReference>
<gene>
    <name evidence="10" type="ORF">HNQ80_004855</name>
</gene>
<keyword evidence="4" id="KW-0479">Metal-binding</keyword>
<evidence type="ECO:0000256" key="3">
    <source>
        <dbReference type="ARBA" id="ARBA00022670"/>
    </source>
</evidence>
<dbReference type="SUPFAM" id="SSF53187">
    <property type="entry name" value="Zn-dependent exopeptidases"/>
    <property type="match status" value="1"/>
</dbReference>
<dbReference type="PANTHER" id="PTHR11705">
    <property type="entry name" value="PROTEASE FAMILY M14 CARBOXYPEPTIDASE A,B"/>
    <property type="match status" value="1"/>
</dbReference>
<keyword evidence="3" id="KW-0645">Protease</keyword>
<protein>
    <submittedName>
        <fullName evidence="10">G-D-glutamyl-meso-diaminopimelate peptidase</fullName>
        <ecNumber evidence="10">3.4.19.11</ecNumber>
    </submittedName>
</protein>
<comment type="cofactor">
    <cofactor evidence="1">
        <name>Zn(2+)</name>
        <dbReference type="ChEBI" id="CHEBI:29105"/>
    </cofactor>
</comment>
<dbReference type="GO" id="GO:0004181">
    <property type="term" value="F:metallocarboxypeptidase activity"/>
    <property type="evidence" value="ECO:0007669"/>
    <property type="project" value="InterPro"/>
</dbReference>
<keyword evidence="5 10" id="KW-0378">Hydrolase</keyword>
<evidence type="ECO:0000256" key="6">
    <source>
        <dbReference type="ARBA" id="ARBA00022833"/>
    </source>
</evidence>
<dbReference type="InterPro" id="IPR057246">
    <property type="entry name" value="CARBOXYPEPT_ZN_1"/>
</dbReference>
<comment type="similarity">
    <text evidence="2 8">Belongs to the peptidase M14 family.</text>
</comment>
<dbReference type="PANTHER" id="PTHR11705:SF143">
    <property type="entry name" value="SLL0236 PROTEIN"/>
    <property type="match status" value="1"/>
</dbReference>